<comment type="caution">
    <text evidence="2">The sequence shown here is derived from an EMBL/GenBank/DDBJ whole genome shotgun (WGS) entry which is preliminary data.</text>
</comment>
<dbReference type="EMBL" id="CAUYUJ010015955">
    <property type="protein sequence ID" value="CAK0860194.1"/>
    <property type="molecule type" value="Genomic_DNA"/>
</dbReference>
<sequence length="100" mass="10717">MESDGGEEKLGEWGVGGASWLPSGDDAAEGLSIPERRRCPAAAAAAGQLVRRSARARAPRRARRGRPSQNHLWWILALLGSRASTIGGAQEVVSRRGRYP</sequence>
<dbReference type="Proteomes" id="UP001189429">
    <property type="component" value="Unassembled WGS sequence"/>
</dbReference>
<organism evidence="2 3">
    <name type="scientific">Prorocentrum cordatum</name>
    <dbReference type="NCBI Taxonomy" id="2364126"/>
    <lineage>
        <taxon>Eukaryota</taxon>
        <taxon>Sar</taxon>
        <taxon>Alveolata</taxon>
        <taxon>Dinophyceae</taxon>
        <taxon>Prorocentrales</taxon>
        <taxon>Prorocentraceae</taxon>
        <taxon>Prorocentrum</taxon>
    </lineage>
</organism>
<keyword evidence="3" id="KW-1185">Reference proteome</keyword>
<reference evidence="2" key="1">
    <citation type="submission" date="2023-10" db="EMBL/GenBank/DDBJ databases">
        <authorList>
            <person name="Chen Y."/>
            <person name="Shah S."/>
            <person name="Dougan E. K."/>
            <person name="Thang M."/>
            <person name="Chan C."/>
        </authorList>
    </citation>
    <scope>NUCLEOTIDE SEQUENCE [LARGE SCALE GENOMIC DNA]</scope>
</reference>
<evidence type="ECO:0000313" key="2">
    <source>
        <dbReference type="EMBL" id="CAK0860194.1"/>
    </source>
</evidence>
<gene>
    <name evidence="2" type="ORF">PCOR1329_LOCUS49240</name>
</gene>
<protein>
    <submittedName>
        <fullName evidence="2">Uncharacterized protein</fullName>
    </submittedName>
</protein>
<accession>A0ABN9UK44</accession>
<feature type="region of interest" description="Disordered" evidence="1">
    <location>
        <begin position="1"/>
        <end position="34"/>
    </location>
</feature>
<name>A0ABN9UK44_9DINO</name>
<proteinExistence type="predicted"/>
<feature type="compositionally biased region" description="Basic and acidic residues" evidence="1">
    <location>
        <begin position="1"/>
        <end position="11"/>
    </location>
</feature>
<evidence type="ECO:0000313" key="3">
    <source>
        <dbReference type="Proteomes" id="UP001189429"/>
    </source>
</evidence>
<evidence type="ECO:0000256" key="1">
    <source>
        <dbReference type="SAM" id="MobiDB-lite"/>
    </source>
</evidence>